<dbReference type="PANTHER" id="PTHR33507">
    <property type="entry name" value="INNER MEMBRANE PROTEIN YBBJ"/>
    <property type="match status" value="1"/>
</dbReference>
<dbReference type="Pfam" id="PF01957">
    <property type="entry name" value="NfeD"/>
    <property type="match status" value="1"/>
</dbReference>
<keyword evidence="8" id="KW-1185">Reference proteome</keyword>
<evidence type="ECO:0000256" key="3">
    <source>
        <dbReference type="ARBA" id="ARBA00022989"/>
    </source>
</evidence>
<gene>
    <name evidence="7" type="ORF">GI584_13260</name>
</gene>
<dbReference type="Proteomes" id="UP000339690">
    <property type="component" value="Chromosome"/>
</dbReference>
<dbReference type="InterPro" id="IPR052165">
    <property type="entry name" value="Membrane_assoc_protease"/>
</dbReference>
<name>A0A5Q2TJT9_9BACI</name>
<feature type="transmembrane region" description="Helical" evidence="5">
    <location>
        <begin position="6"/>
        <end position="22"/>
    </location>
</feature>
<dbReference type="SUPFAM" id="SSF141322">
    <property type="entry name" value="NfeD domain-like"/>
    <property type="match status" value="1"/>
</dbReference>
<reference evidence="7 8" key="1">
    <citation type="submission" date="2019-11" db="EMBL/GenBank/DDBJ databases">
        <title>Gracilibacillus salitolerans sp. nov., a moderate halophile isolated from a saline soil in northwest China.</title>
        <authorList>
            <person name="Gan L."/>
        </authorList>
    </citation>
    <scope>NUCLEOTIDE SEQUENCE [LARGE SCALE GENOMIC DNA]</scope>
    <source>
        <strain evidence="7 8">SCU50</strain>
    </source>
</reference>
<proteinExistence type="predicted"/>
<evidence type="ECO:0000313" key="7">
    <source>
        <dbReference type="EMBL" id="QGH34945.1"/>
    </source>
</evidence>
<dbReference type="KEGG" id="grc:GI584_13260"/>
<keyword evidence="2 5" id="KW-0812">Transmembrane</keyword>
<evidence type="ECO:0000256" key="4">
    <source>
        <dbReference type="ARBA" id="ARBA00023136"/>
    </source>
</evidence>
<dbReference type="PANTHER" id="PTHR33507:SF3">
    <property type="entry name" value="INNER MEMBRANE PROTEIN YBBJ"/>
    <property type="match status" value="1"/>
</dbReference>
<keyword evidence="4 5" id="KW-0472">Membrane</keyword>
<feature type="transmembrane region" description="Helical" evidence="5">
    <location>
        <begin position="29"/>
        <end position="46"/>
    </location>
</feature>
<dbReference type="Gene3D" id="2.40.50.140">
    <property type="entry name" value="Nucleic acid-binding proteins"/>
    <property type="match status" value="1"/>
</dbReference>
<sequence length="217" mass="24013">MFTITADWMSFVIVALATLFLIGELLVNAKGIFSLLGIGFITIYFASFLDPGMFFIMIIIYFFGLMLMVIDGKVLNDGTLAVIGLVCMIVSVGFTAPNWIAGSYAIIGVFIGGVSSFGFLKVFKKRQMWTKITLFDQLTDEAGYSSINQSYKELVGKTGITTTDMRPIGMVLIDEKEYSAITQGKWITKDTEVEIVDVDGTKILVKDRKIVKEKSVD</sequence>
<evidence type="ECO:0000256" key="1">
    <source>
        <dbReference type="ARBA" id="ARBA00004141"/>
    </source>
</evidence>
<dbReference type="EMBL" id="CP045915">
    <property type="protein sequence ID" value="QGH34945.1"/>
    <property type="molecule type" value="Genomic_DNA"/>
</dbReference>
<feature type="transmembrane region" description="Helical" evidence="5">
    <location>
        <begin position="52"/>
        <end position="70"/>
    </location>
</feature>
<organism evidence="7 8">
    <name type="scientific">Gracilibacillus salitolerans</name>
    <dbReference type="NCBI Taxonomy" id="2663022"/>
    <lineage>
        <taxon>Bacteria</taxon>
        <taxon>Bacillati</taxon>
        <taxon>Bacillota</taxon>
        <taxon>Bacilli</taxon>
        <taxon>Bacillales</taxon>
        <taxon>Bacillaceae</taxon>
        <taxon>Gracilibacillus</taxon>
    </lineage>
</organism>
<dbReference type="InterPro" id="IPR002810">
    <property type="entry name" value="NfeD-like_C"/>
</dbReference>
<protein>
    <submittedName>
        <fullName evidence="7">Nodulation protein NfeD</fullName>
    </submittedName>
</protein>
<feature type="domain" description="NfeD-like C-terminal" evidence="6">
    <location>
        <begin position="152"/>
        <end position="206"/>
    </location>
</feature>
<evidence type="ECO:0000313" key="8">
    <source>
        <dbReference type="Proteomes" id="UP000339690"/>
    </source>
</evidence>
<dbReference type="GO" id="GO:0005886">
    <property type="term" value="C:plasma membrane"/>
    <property type="evidence" value="ECO:0007669"/>
    <property type="project" value="TreeGrafter"/>
</dbReference>
<dbReference type="AlphaFoldDB" id="A0A5Q2TJT9"/>
<evidence type="ECO:0000256" key="5">
    <source>
        <dbReference type="SAM" id="Phobius"/>
    </source>
</evidence>
<evidence type="ECO:0000259" key="6">
    <source>
        <dbReference type="Pfam" id="PF01957"/>
    </source>
</evidence>
<evidence type="ECO:0000256" key="2">
    <source>
        <dbReference type="ARBA" id="ARBA00022692"/>
    </source>
</evidence>
<dbReference type="InterPro" id="IPR012340">
    <property type="entry name" value="NA-bd_OB-fold"/>
</dbReference>
<comment type="subcellular location">
    <subcellularLocation>
        <location evidence="1">Membrane</location>
        <topology evidence="1">Multi-pass membrane protein</topology>
    </subcellularLocation>
</comment>
<feature type="transmembrane region" description="Helical" evidence="5">
    <location>
        <begin position="102"/>
        <end position="123"/>
    </location>
</feature>
<accession>A0A5Q2TJT9</accession>
<dbReference type="RefSeq" id="WP_100360214.1">
    <property type="nucleotide sequence ID" value="NZ_CP045915.1"/>
</dbReference>
<feature type="transmembrane region" description="Helical" evidence="5">
    <location>
        <begin position="77"/>
        <end position="96"/>
    </location>
</feature>
<keyword evidence="3 5" id="KW-1133">Transmembrane helix</keyword>